<organism evidence="1 2">
    <name type="scientific">Penicillium roqueforti (strain FM164)</name>
    <dbReference type="NCBI Taxonomy" id="1365484"/>
    <lineage>
        <taxon>Eukaryota</taxon>
        <taxon>Fungi</taxon>
        <taxon>Dikarya</taxon>
        <taxon>Ascomycota</taxon>
        <taxon>Pezizomycotina</taxon>
        <taxon>Eurotiomycetes</taxon>
        <taxon>Eurotiomycetidae</taxon>
        <taxon>Eurotiales</taxon>
        <taxon>Aspergillaceae</taxon>
        <taxon>Penicillium</taxon>
    </lineage>
</organism>
<reference evidence="1" key="1">
    <citation type="journal article" date="2014" name="Nat. Commun.">
        <title>Multiple recent horizontal transfers of a large genomic region in cheese making fungi.</title>
        <authorList>
            <person name="Cheeseman K."/>
            <person name="Ropars J."/>
            <person name="Renault P."/>
            <person name="Dupont J."/>
            <person name="Gouzy J."/>
            <person name="Branca A."/>
            <person name="Abraham A.L."/>
            <person name="Ceppi M."/>
            <person name="Conseiller E."/>
            <person name="Debuchy R."/>
            <person name="Malagnac F."/>
            <person name="Goarin A."/>
            <person name="Silar P."/>
            <person name="Lacoste S."/>
            <person name="Sallet E."/>
            <person name="Bensimon A."/>
            <person name="Giraud T."/>
            <person name="Brygoo Y."/>
        </authorList>
    </citation>
    <scope>NUCLEOTIDE SEQUENCE [LARGE SCALE GENOMIC DNA]</scope>
    <source>
        <strain evidence="1">FM164</strain>
    </source>
</reference>
<dbReference type="EMBL" id="HG792016">
    <property type="protein sequence ID" value="CDM31016.1"/>
    <property type="molecule type" value="Genomic_DNA"/>
</dbReference>
<accession>W6Q4X0</accession>
<evidence type="ECO:0000313" key="1">
    <source>
        <dbReference type="EMBL" id="CDM31016.1"/>
    </source>
</evidence>
<keyword evidence="2" id="KW-1185">Reference proteome</keyword>
<dbReference type="Proteomes" id="UP000030686">
    <property type="component" value="Unassembled WGS sequence"/>
</dbReference>
<protein>
    <submittedName>
        <fullName evidence="1">Genomic scaffold, ProqFM164S02</fullName>
    </submittedName>
</protein>
<evidence type="ECO:0000313" key="2">
    <source>
        <dbReference type="Proteomes" id="UP000030686"/>
    </source>
</evidence>
<sequence length="64" mass="7069">MYRPHIDLAEEPGGRSIAVESSHSCNLCAKGILPWSQIELEYCCSGSFRGWAECPTSNLDLHCV</sequence>
<dbReference type="AlphaFoldDB" id="W6Q4X0"/>
<proteinExistence type="predicted"/>
<gene>
    <name evidence="1" type="ORF">PROQFM164_S02g001166</name>
</gene>
<name>W6Q4X0_PENRF</name>